<organism evidence="10">
    <name type="scientific">Sesamum calycinum</name>
    <dbReference type="NCBI Taxonomy" id="2727403"/>
    <lineage>
        <taxon>Eukaryota</taxon>
        <taxon>Viridiplantae</taxon>
        <taxon>Streptophyta</taxon>
        <taxon>Embryophyta</taxon>
        <taxon>Tracheophyta</taxon>
        <taxon>Spermatophyta</taxon>
        <taxon>Magnoliopsida</taxon>
        <taxon>eudicotyledons</taxon>
        <taxon>Gunneridae</taxon>
        <taxon>Pentapetalae</taxon>
        <taxon>asterids</taxon>
        <taxon>lamiids</taxon>
        <taxon>Lamiales</taxon>
        <taxon>Pedaliaceae</taxon>
        <taxon>Sesamum</taxon>
    </lineage>
</organism>
<feature type="transmembrane region" description="Helical" evidence="8">
    <location>
        <begin position="694"/>
        <end position="712"/>
    </location>
</feature>
<protein>
    <submittedName>
        <fullName evidence="10">Protein DMP6</fullName>
    </submittedName>
</protein>
<dbReference type="GO" id="GO:0005737">
    <property type="term" value="C:cytoplasm"/>
    <property type="evidence" value="ECO:0007669"/>
    <property type="project" value="UniProtKB-ARBA"/>
</dbReference>
<dbReference type="PANTHER" id="PTHR36968">
    <property type="entry name" value="HOMEOBOX-DDT DOMAIN PROTEIN RLT2"/>
    <property type="match status" value="1"/>
</dbReference>
<reference evidence="10" key="1">
    <citation type="submission" date="2020-06" db="EMBL/GenBank/DDBJ databases">
        <authorList>
            <person name="Li T."/>
            <person name="Hu X."/>
            <person name="Zhang T."/>
            <person name="Song X."/>
            <person name="Zhang H."/>
            <person name="Dai N."/>
            <person name="Sheng W."/>
            <person name="Hou X."/>
            <person name="Wei L."/>
        </authorList>
    </citation>
    <scope>NUCLEOTIDE SEQUENCE</scope>
    <source>
        <strain evidence="10">KEN8</strain>
        <tissue evidence="10">Leaf</tissue>
    </source>
</reference>
<keyword evidence="6 8" id="KW-0472">Membrane</keyword>
<keyword evidence="7" id="KW-0539">Nucleus</keyword>
<dbReference type="Pfam" id="PF05078">
    <property type="entry name" value="DUF679"/>
    <property type="match status" value="1"/>
</dbReference>
<dbReference type="InterPro" id="IPR018501">
    <property type="entry name" value="DDT_dom"/>
</dbReference>
<evidence type="ECO:0000256" key="4">
    <source>
        <dbReference type="ARBA" id="ARBA00022692"/>
    </source>
</evidence>
<feature type="transmembrane region" description="Helical" evidence="8">
    <location>
        <begin position="655"/>
        <end position="674"/>
    </location>
</feature>
<gene>
    <name evidence="10" type="ORF">Scaly_0192700</name>
</gene>
<dbReference type="SMART" id="SM00571">
    <property type="entry name" value="DDT"/>
    <property type="match status" value="1"/>
</dbReference>
<dbReference type="Pfam" id="PF15613">
    <property type="entry name" value="WSD"/>
    <property type="match status" value="1"/>
</dbReference>
<dbReference type="InterPro" id="IPR007770">
    <property type="entry name" value="DMP"/>
</dbReference>
<dbReference type="PROSITE" id="PS50827">
    <property type="entry name" value="DDT"/>
    <property type="match status" value="1"/>
</dbReference>
<dbReference type="InterPro" id="IPR028941">
    <property type="entry name" value="WHIM2_dom"/>
</dbReference>
<evidence type="ECO:0000256" key="1">
    <source>
        <dbReference type="ARBA" id="ARBA00004123"/>
    </source>
</evidence>
<comment type="similarity">
    <text evidence="3">Belongs to the plant DMP1 protein family.</text>
</comment>
<dbReference type="Pfam" id="PF02791">
    <property type="entry name" value="DDT"/>
    <property type="match status" value="1"/>
</dbReference>
<dbReference type="InterPro" id="IPR044977">
    <property type="entry name" value="RLT1-3"/>
</dbReference>
<evidence type="ECO:0000313" key="10">
    <source>
        <dbReference type="EMBL" id="KAL0397443.1"/>
    </source>
</evidence>
<dbReference type="PANTHER" id="PTHR36968:SF13">
    <property type="entry name" value="HOMEOBOX-DDT DOMAIN PROTEIN RLT1"/>
    <property type="match status" value="1"/>
</dbReference>
<evidence type="ECO:0000256" key="7">
    <source>
        <dbReference type="ARBA" id="ARBA00023242"/>
    </source>
</evidence>
<accession>A0AAW2SZX2</accession>
<proteinExistence type="inferred from homology"/>
<evidence type="ECO:0000259" key="9">
    <source>
        <dbReference type="PROSITE" id="PS50827"/>
    </source>
</evidence>
<reference evidence="10" key="2">
    <citation type="journal article" date="2024" name="Plant">
        <title>Genomic evolution and insights into agronomic trait innovations of Sesamum species.</title>
        <authorList>
            <person name="Miao H."/>
            <person name="Wang L."/>
            <person name="Qu L."/>
            <person name="Liu H."/>
            <person name="Sun Y."/>
            <person name="Le M."/>
            <person name="Wang Q."/>
            <person name="Wei S."/>
            <person name="Zheng Y."/>
            <person name="Lin W."/>
            <person name="Duan Y."/>
            <person name="Cao H."/>
            <person name="Xiong S."/>
            <person name="Wang X."/>
            <person name="Wei L."/>
            <person name="Li C."/>
            <person name="Ma Q."/>
            <person name="Ju M."/>
            <person name="Zhao R."/>
            <person name="Li G."/>
            <person name="Mu C."/>
            <person name="Tian Q."/>
            <person name="Mei H."/>
            <person name="Zhang T."/>
            <person name="Gao T."/>
            <person name="Zhang H."/>
        </authorList>
    </citation>
    <scope>NUCLEOTIDE SEQUENCE</scope>
    <source>
        <strain evidence="10">KEN8</strain>
    </source>
</reference>
<keyword evidence="5 8" id="KW-1133">Transmembrane helix</keyword>
<keyword evidence="4 8" id="KW-0812">Transmembrane</keyword>
<evidence type="ECO:0000256" key="5">
    <source>
        <dbReference type="ARBA" id="ARBA00022989"/>
    </source>
</evidence>
<evidence type="ECO:0000256" key="3">
    <source>
        <dbReference type="ARBA" id="ARBA00008707"/>
    </source>
</evidence>
<name>A0AAW2SZX2_9LAMI</name>
<dbReference type="AlphaFoldDB" id="A0AAW2SZX2"/>
<evidence type="ECO:0000256" key="8">
    <source>
        <dbReference type="SAM" id="Phobius"/>
    </source>
</evidence>
<feature type="domain" description="DDT" evidence="9">
    <location>
        <begin position="12"/>
        <end position="71"/>
    </location>
</feature>
<dbReference type="GO" id="GO:0005634">
    <property type="term" value="C:nucleus"/>
    <property type="evidence" value="ECO:0007669"/>
    <property type="project" value="UniProtKB-SubCell"/>
</dbReference>
<comment type="subcellular location">
    <subcellularLocation>
        <location evidence="2">Membrane</location>
        <topology evidence="2">Multi-pass membrane protein</topology>
    </subcellularLocation>
    <subcellularLocation>
        <location evidence="1">Nucleus</location>
    </subcellularLocation>
</comment>
<sequence>MPFAIQRWINSEENVGNLLMVWKFCVTFADVLGIWPFTLDEFIQAFHEYDARLLGICMGYRHTKLAETLKSLTWPEILRQFALSAGFGPQLKKKGIDRVSPNDNDEARLQRLLYLLSYQGILYFLKELLLLHIVCCQLSERILLMSESIIAAAKEKIQRYANSCLADQNADEEERDDDSDSDVTEGTEVDALATPLAEKKNTVGSCSRNGKDRLLDDRAPRNGMCSVGKNSHVSLLVAATVFAYFKHGSCNFISLISQLMFLKILRRLILIKVLRLMKVDHVNPGSKDSSKENILIYFSRRVSMLVTLIGIANELKGTQFDRMDTANALKKQMWAEAQLDKRRMKEEFITKFYDSSFNAVAEGGPSPLVAENKVYDQSATTLGKVLLLQWRMSLLLGQDRRRNLYWQFVASPSSHDPGSGRIFVELPNGCWRLIDSEEVSDPSEALHSSWTEDRRKTWGLELHNCSSIEGLLQFPFLPLKSIVLLPINVLSHNNPVKNNPDKDQEELPTQKQPAMEIKVENDNEPSQEISEQDVPLLVNKNLPQVQRNAIQQAVSQTFESSAHLANLLPTGSVLAFQLLSPIFSNQGECDTVSRSLTAGLVALCGLSCILLSFTDSIKDQKGNISYGFATFHGMWIIDGSATLPPEIAAKYKLKFIDFAHALMSILVFAAIAMFDENVVNCFYPAPSAGTKEVFTTLPVGIGVACSMLFVVFPTKRHGIGFPVTNS</sequence>
<comment type="caution">
    <text evidence="10">The sequence shown here is derived from an EMBL/GenBank/DDBJ whole genome shotgun (WGS) entry which is preliminary data.</text>
</comment>
<evidence type="ECO:0000256" key="6">
    <source>
        <dbReference type="ARBA" id="ARBA00023136"/>
    </source>
</evidence>
<feature type="transmembrane region" description="Helical" evidence="8">
    <location>
        <begin position="595"/>
        <end position="613"/>
    </location>
</feature>
<dbReference type="GO" id="GO:0006357">
    <property type="term" value="P:regulation of transcription by RNA polymerase II"/>
    <property type="evidence" value="ECO:0007669"/>
    <property type="project" value="InterPro"/>
</dbReference>
<dbReference type="EMBL" id="JACGWM010000001">
    <property type="protein sequence ID" value="KAL0397443.1"/>
    <property type="molecule type" value="Genomic_DNA"/>
</dbReference>
<evidence type="ECO:0000256" key="2">
    <source>
        <dbReference type="ARBA" id="ARBA00004141"/>
    </source>
</evidence>
<dbReference type="GO" id="GO:0016020">
    <property type="term" value="C:membrane"/>
    <property type="evidence" value="ECO:0007669"/>
    <property type="project" value="UniProtKB-SubCell"/>
</dbReference>